<name>A0A1D1VMS5_RAMVA</name>
<evidence type="ECO:0000259" key="14">
    <source>
        <dbReference type="PROSITE" id="PS50261"/>
    </source>
</evidence>
<feature type="transmembrane region" description="Helical" evidence="12">
    <location>
        <begin position="355"/>
        <end position="379"/>
    </location>
</feature>
<dbReference type="GO" id="GO:0008528">
    <property type="term" value="F:G protein-coupled peptide receptor activity"/>
    <property type="evidence" value="ECO:0007669"/>
    <property type="project" value="TreeGrafter"/>
</dbReference>
<dbReference type="OrthoDB" id="16753at2759"/>
<keyword evidence="7 12" id="KW-0472">Membrane</keyword>
<evidence type="ECO:0000256" key="2">
    <source>
        <dbReference type="ARBA" id="ARBA00005314"/>
    </source>
</evidence>
<keyword evidence="16" id="KW-1185">Reference proteome</keyword>
<keyword evidence="10" id="KW-0807">Transducer</keyword>
<feature type="transmembrane region" description="Helical" evidence="12">
    <location>
        <begin position="315"/>
        <end position="335"/>
    </location>
</feature>
<dbReference type="PANTHER" id="PTHR45620:SF42">
    <property type="entry name" value="G-PROTEIN COUPLED RECEPTOR SEB-2"/>
    <property type="match status" value="1"/>
</dbReference>
<dbReference type="PROSITE" id="PS00649">
    <property type="entry name" value="G_PROTEIN_RECEP_F2_1"/>
    <property type="match status" value="1"/>
</dbReference>
<dbReference type="PRINTS" id="PR00249">
    <property type="entry name" value="GPCRSECRETIN"/>
</dbReference>
<protein>
    <recommendedName>
        <fullName evidence="17">G-protein coupled receptors family 2 profile 2 domain-containing protein</fullName>
    </recommendedName>
</protein>
<feature type="transmembrane region" description="Helical" evidence="12">
    <location>
        <begin position="437"/>
        <end position="458"/>
    </location>
</feature>
<keyword evidence="5 12" id="KW-1133">Transmembrane helix</keyword>
<dbReference type="Proteomes" id="UP000186922">
    <property type="component" value="Unassembled WGS sequence"/>
</dbReference>
<evidence type="ECO:0000313" key="16">
    <source>
        <dbReference type="Proteomes" id="UP000186922"/>
    </source>
</evidence>
<evidence type="ECO:0000256" key="9">
    <source>
        <dbReference type="ARBA" id="ARBA00023180"/>
    </source>
</evidence>
<dbReference type="PROSITE" id="PS50227">
    <property type="entry name" value="G_PROTEIN_RECEP_F2_3"/>
    <property type="match status" value="1"/>
</dbReference>
<dbReference type="GO" id="GO:0007166">
    <property type="term" value="P:cell surface receptor signaling pathway"/>
    <property type="evidence" value="ECO:0007669"/>
    <property type="project" value="InterPro"/>
</dbReference>
<keyword evidence="3" id="KW-1003">Cell membrane</keyword>
<feature type="domain" description="G-protein coupled receptors family 2 profile 1" evidence="13">
    <location>
        <begin position="100"/>
        <end position="193"/>
    </location>
</feature>
<evidence type="ECO:0000256" key="5">
    <source>
        <dbReference type="ARBA" id="ARBA00022989"/>
    </source>
</evidence>
<comment type="subcellular location">
    <subcellularLocation>
        <location evidence="1">Cell membrane</location>
        <topology evidence="1">Multi-pass membrane protein</topology>
    </subcellularLocation>
</comment>
<feature type="transmembrane region" description="Helical" evidence="12">
    <location>
        <begin position="279"/>
        <end position="303"/>
    </location>
</feature>
<evidence type="ECO:0000256" key="6">
    <source>
        <dbReference type="ARBA" id="ARBA00023040"/>
    </source>
</evidence>
<dbReference type="InterPro" id="IPR001879">
    <property type="entry name" value="GPCR_2_extracellular_dom"/>
</dbReference>
<dbReference type="InterPro" id="IPR017981">
    <property type="entry name" value="GPCR_2-like_7TM"/>
</dbReference>
<dbReference type="Gene3D" id="1.20.1070.10">
    <property type="entry name" value="Rhodopsin 7-helix transmembrane proteins"/>
    <property type="match status" value="1"/>
</dbReference>
<evidence type="ECO:0000256" key="7">
    <source>
        <dbReference type="ARBA" id="ARBA00023136"/>
    </source>
</evidence>
<keyword evidence="6" id="KW-0297">G-protein coupled receptor</keyword>
<feature type="domain" description="G-protein coupled receptors family 2 profile 2" evidence="14">
    <location>
        <begin position="198"/>
        <end position="451"/>
    </location>
</feature>
<comment type="caution">
    <text evidence="15">The sequence shown here is derived from an EMBL/GenBank/DDBJ whole genome shotgun (WGS) entry which is preliminary data.</text>
</comment>
<evidence type="ECO:0000256" key="12">
    <source>
        <dbReference type="SAM" id="Phobius"/>
    </source>
</evidence>
<evidence type="ECO:0000256" key="10">
    <source>
        <dbReference type="ARBA" id="ARBA00023224"/>
    </source>
</evidence>
<dbReference type="STRING" id="947166.A0A1D1VMS5"/>
<sequence length="577" mass="65923">MDGQCRNELGRFPVDAYLNITCALCYIYTFHSTDPLLYPLTYESERLLRYLSPDNVTEDRILPPAASTLDSPVYRYGFPEWHLERDSNTWNRCCQAAVKCCYEQLERKNEVSSGCPMTWDGWQCWPTSPQGSITKQSCPSHINPSSLPVYSGFAEKTCLDNGEWFRLDEEDSQLGYNLSRNSWTNYTSCFSVTPLENRSRVQIFCYSVSIIFLVPAFLMFACCKQLRQHQRNVIHAHFFLSLLVNAIMLIIFQSLVTQELLHDPEAFINNKFLSVECRLIYAFTMYLRLCNYCWMFCEGLFLLRHLRHVFMQDQWLLSYYAMGWGLPGIPVGLYISRRFPETGCWIAPSEGLEWILKSPALLVLSLNFCFLVYILTLLVRKPQQHYGNVVLAKLKASTRAILVLFPLFGLHFGFTGYRPSDTCGMQWYFYLNNALDGLQGLWVALVFCYFNSEVAALLMSTTRILRDRATLGRSLSLNSAGSVTYTAGFSLGGARYNAAARMVKSPSTETRITHSNSVVESIKISPRKHTRVKICRYESLMRKQKAPKRQTGVLSSSTPNKSEDGPLNPTANRDSAV</sequence>
<keyword evidence="9" id="KW-0325">Glycoprotein</keyword>
<gene>
    <name evidence="15" type="primary">RvY_13403-1</name>
    <name evidence="15" type="synonym">RvY_13403.1</name>
    <name evidence="15" type="ORF">RvY_13403</name>
</gene>
<dbReference type="InterPro" id="IPR017983">
    <property type="entry name" value="GPCR_2_secretin-like_CS"/>
</dbReference>
<dbReference type="EMBL" id="BDGG01000008">
    <property type="protein sequence ID" value="GAV02897.1"/>
    <property type="molecule type" value="Genomic_DNA"/>
</dbReference>
<dbReference type="GO" id="GO:0007188">
    <property type="term" value="P:adenylate cyclase-modulating G protein-coupled receptor signaling pathway"/>
    <property type="evidence" value="ECO:0007669"/>
    <property type="project" value="TreeGrafter"/>
</dbReference>
<accession>A0A1D1VMS5</accession>
<keyword evidence="8" id="KW-0675">Receptor</keyword>
<comment type="similarity">
    <text evidence="2">Belongs to the G-protein coupled receptor 2 family.</text>
</comment>
<feature type="region of interest" description="Disordered" evidence="11">
    <location>
        <begin position="542"/>
        <end position="577"/>
    </location>
</feature>
<dbReference type="PANTHER" id="PTHR45620">
    <property type="entry name" value="PDF RECEPTOR-LIKE PROTEIN-RELATED"/>
    <property type="match status" value="1"/>
</dbReference>
<dbReference type="InterPro" id="IPR000832">
    <property type="entry name" value="GPCR_2_secretin-like"/>
</dbReference>
<evidence type="ECO:0000256" key="1">
    <source>
        <dbReference type="ARBA" id="ARBA00004651"/>
    </source>
</evidence>
<dbReference type="SUPFAM" id="SSF111418">
    <property type="entry name" value="Hormone receptor domain"/>
    <property type="match status" value="1"/>
</dbReference>
<proteinExistence type="inferred from homology"/>
<feature type="transmembrane region" description="Helical" evidence="12">
    <location>
        <begin position="234"/>
        <end position="256"/>
    </location>
</feature>
<evidence type="ECO:0000256" key="4">
    <source>
        <dbReference type="ARBA" id="ARBA00022692"/>
    </source>
</evidence>
<evidence type="ECO:0000259" key="13">
    <source>
        <dbReference type="PROSITE" id="PS50227"/>
    </source>
</evidence>
<dbReference type="AlphaFoldDB" id="A0A1D1VMS5"/>
<dbReference type="Pfam" id="PF00002">
    <property type="entry name" value="7tm_2"/>
    <property type="match status" value="1"/>
</dbReference>
<dbReference type="PROSITE" id="PS50261">
    <property type="entry name" value="G_PROTEIN_RECEP_F2_4"/>
    <property type="match status" value="1"/>
</dbReference>
<dbReference type="GO" id="GO:0005886">
    <property type="term" value="C:plasma membrane"/>
    <property type="evidence" value="ECO:0007669"/>
    <property type="project" value="UniProtKB-SubCell"/>
</dbReference>
<dbReference type="Pfam" id="PF02793">
    <property type="entry name" value="HRM"/>
    <property type="match status" value="1"/>
</dbReference>
<dbReference type="Gene3D" id="4.10.1240.10">
    <property type="entry name" value="GPCR, family 2, extracellular hormone receptor domain"/>
    <property type="match status" value="1"/>
</dbReference>
<evidence type="ECO:0000256" key="11">
    <source>
        <dbReference type="SAM" id="MobiDB-lite"/>
    </source>
</evidence>
<evidence type="ECO:0000256" key="8">
    <source>
        <dbReference type="ARBA" id="ARBA00023170"/>
    </source>
</evidence>
<feature type="transmembrane region" description="Helical" evidence="12">
    <location>
        <begin position="201"/>
        <end position="222"/>
    </location>
</feature>
<evidence type="ECO:0000256" key="3">
    <source>
        <dbReference type="ARBA" id="ARBA00022475"/>
    </source>
</evidence>
<dbReference type="InterPro" id="IPR050332">
    <property type="entry name" value="GPCR_2"/>
</dbReference>
<keyword evidence="4 12" id="KW-0812">Transmembrane</keyword>
<feature type="transmembrane region" description="Helical" evidence="12">
    <location>
        <begin position="400"/>
        <end position="417"/>
    </location>
</feature>
<evidence type="ECO:0000313" key="15">
    <source>
        <dbReference type="EMBL" id="GAV02897.1"/>
    </source>
</evidence>
<reference evidence="15 16" key="1">
    <citation type="journal article" date="2016" name="Nat. Commun.">
        <title>Extremotolerant tardigrade genome and improved radiotolerance of human cultured cells by tardigrade-unique protein.</title>
        <authorList>
            <person name="Hashimoto T."/>
            <person name="Horikawa D.D."/>
            <person name="Saito Y."/>
            <person name="Kuwahara H."/>
            <person name="Kozuka-Hata H."/>
            <person name="Shin-I T."/>
            <person name="Minakuchi Y."/>
            <person name="Ohishi K."/>
            <person name="Motoyama A."/>
            <person name="Aizu T."/>
            <person name="Enomoto A."/>
            <person name="Kondo K."/>
            <person name="Tanaka S."/>
            <person name="Hara Y."/>
            <person name="Koshikawa S."/>
            <person name="Sagara H."/>
            <person name="Miura T."/>
            <person name="Yokobori S."/>
            <person name="Miyagawa K."/>
            <person name="Suzuki Y."/>
            <person name="Kubo T."/>
            <person name="Oyama M."/>
            <person name="Kohara Y."/>
            <person name="Fujiyama A."/>
            <person name="Arakawa K."/>
            <person name="Katayama T."/>
            <person name="Toyoda A."/>
            <person name="Kunieda T."/>
        </authorList>
    </citation>
    <scope>NUCLEOTIDE SEQUENCE [LARGE SCALE GENOMIC DNA]</scope>
    <source>
        <strain evidence="15 16">YOKOZUNA-1</strain>
    </source>
</reference>
<dbReference type="SMART" id="SM00008">
    <property type="entry name" value="HormR"/>
    <property type="match status" value="1"/>
</dbReference>
<evidence type="ECO:0008006" key="17">
    <source>
        <dbReference type="Google" id="ProtNLM"/>
    </source>
</evidence>
<organism evidence="15 16">
    <name type="scientific">Ramazzottius varieornatus</name>
    <name type="common">Water bear</name>
    <name type="synonym">Tardigrade</name>
    <dbReference type="NCBI Taxonomy" id="947166"/>
    <lineage>
        <taxon>Eukaryota</taxon>
        <taxon>Metazoa</taxon>
        <taxon>Ecdysozoa</taxon>
        <taxon>Tardigrada</taxon>
        <taxon>Eutardigrada</taxon>
        <taxon>Parachela</taxon>
        <taxon>Hypsibioidea</taxon>
        <taxon>Ramazzottiidae</taxon>
        <taxon>Ramazzottius</taxon>
    </lineage>
</organism>
<dbReference type="InterPro" id="IPR036445">
    <property type="entry name" value="GPCR_2_extracell_dom_sf"/>
</dbReference>